<dbReference type="Gene3D" id="3.30.1150.10">
    <property type="match status" value="1"/>
</dbReference>
<evidence type="ECO:0000313" key="2">
    <source>
        <dbReference type="EMBL" id="NJW52397.1"/>
    </source>
</evidence>
<feature type="chain" id="PRO_5046403614" description="TonB protein C-terminal" evidence="1">
    <location>
        <begin position="20"/>
        <end position="254"/>
    </location>
</feature>
<sequence length="254" mass="28712">MKSFLFSFLIFFISFTSLGQETFIISAVDEAPFIKECYDPNKDTKECFNQNLSDHVKSNLVTPKTLKGEGKAYATFQVSEKGKIEEIKVKATDEDQKAEVIRVLSEIRILEPAKVKGKAVAMSYAMPIIFKQEMFDSYASYFETRAKDLPHARSTAFPPHVAACASKDDKFQCFSNSIENMIRENVAAKPGGVLNLSFEIDKEAKLQNVTVLSHNDQNASKQAKSFLEQLSLKGPARNEQKQPVKSYYYERLVF</sequence>
<protein>
    <recommendedName>
        <fullName evidence="4">TonB protein C-terminal</fullName>
    </recommendedName>
</protein>
<evidence type="ECO:0008006" key="4">
    <source>
        <dbReference type="Google" id="ProtNLM"/>
    </source>
</evidence>
<comment type="caution">
    <text evidence="2">The sequence shown here is derived from an EMBL/GenBank/DDBJ whole genome shotgun (WGS) entry which is preliminary data.</text>
</comment>
<dbReference type="EMBL" id="JAAVJR010000002">
    <property type="protein sequence ID" value="NJW52397.1"/>
    <property type="molecule type" value="Genomic_DNA"/>
</dbReference>
<keyword evidence="3" id="KW-1185">Reference proteome</keyword>
<proteinExistence type="predicted"/>
<reference evidence="2 3" key="1">
    <citation type="submission" date="2020-03" db="EMBL/GenBank/DDBJ databases">
        <title>Salinimicrobium sp. nov, isolated from SCS.</title>
        <authorList>
            <person name="Cao W.R."/>
        </authorList>
    </citation>
    <scope>NUCLEOTIDE SEQUENCE [LARGE SCALE GENOMIC DNA]</scope>
    <source>
        <strain evidence="3">J15B91</strain>
    </source>
</reference>
<dbReference type="RefSeq" id="WP_168137497.1">
    <property type="nucleotide sequence ID" value="NZ_JAAVJR010000002.1"/>
</dbReference>
<keyword evidence="1" id="KW-0732">Signal</keyword>
<dbReference type="Proteomes" id="UP000703674">
    <property type="component" value="Unassembled WGS sequence"/>
</dbReference>
<evidence type="ECO:0000256" key="1">
    <source>
        <dbReference type="SAM" id="SignalP"/>
    </source>
</evidence>
<feature type="signal peptide" evidence="1">
    <location>
        <begin position="1"/>
        <end position="19"/>
    </location>
</feature>
<evidence type="ECO:0000313" key="3">
    <source>
        <dbReference type="Proteomes" id="UP000703674"/>
    </source>
</evidence>
<organism evidence="2 3">
    <name type="scientific">Salinimicrobium oceani</name>
    <dbReference type="NCBI Taxonomy" id="2722702"/>
    <lineage>
        <taxon>Bacteria</taxon>
        <taxon>Pseudomonadati</taxon>
        <taxon>Bacteroidota</taxon>
        <taxon>Flavobacteriia</taxon>
        <taxon>Flavobacteriales</taxon>
        <taxon>Flavobacteriaceae</taxon>
        <taxon>Salinimicrobium</taxon>
    </lineage>
</organism>
<dbReference type="SUPFAM" id="SSF74653">
    <property type="entry name" value="TolA/TonB C-terminal domain"/>
    <property type="match status" value="1"/>
</dbReference>
<accession>A0ABX1CZ49</accession>
<name>A0ABX1CZ49_9FLAO</name>
<gene>
    <name evidence="2" type="ORF">HC175_05650</name>
</gene>